<evidence type="ECO:0000313" key="1">
    <source>
        <dbReference type="EMBL" id="OBI28525.1"/>
    </source>
</evidence>
<dbReference type="AlphaFoldDB" id="A0A1A2XS08"/>
<organism evidence="1 2">
    <name type="scientific">Mycolicibacter sinensis (strain JDM601)</name>
    <name type="common">Mycobacterium sinense</name>
    <dbReference type="NCBI Taxonomy" id="875328"/>
    <lineage>
        <taxon>Bacteria</taxon>
        <taxon>Bacillati</taxon>
        <taxon>Actinomycetota</taxon>
        <taxon>Actinomycetes</taxon>
        <taxon>Mycobacteriales</taxon>
        <taxon>Mycobacteriaceae</taxon>
        <taxon>Mycolicibacter</taxon>
    </lineage>
</organism>
<dbReference type="EMBL" id="LZKG01000102">
    <property type="protein sequence ID" value="OBI28525.1"/>
    <property type="molecule type" value="Genomic_DNA"/>
</dbReference>
<evidence type="ECO:0000313" key="2">
    <source>
        <dbReference type="Proteomes" id="UP000093943"/>
    </source>
</evidence>
<reference evidence="2" key="1">
    <citation type="submission" date="2016-06" db="EMBL/GenBank/DDBJ databases">
        <authorList>
            <person name="Sutton G."/>
            <person name="Brinkac L."/>
            <person name="Sanka R."/>
            <person name="Adams M."/>
            <person name="Lau E."/>
            <person name="Sam S."/>
            <person name="Sreng N."/>
            <person name="Him V."/>
            <person name="Kerleguer A."/>
            <person name="Cheng S."/>
        </authorList>
    </citation>
    <scope>NUCLEOTIDE SEQUENCE [LARGE SCALE GENOMIC DNA]</scope>
    <source>
        <strain evidence="2">E1876</strain>
    </source>
</reference>
<comment type="caution">
    <text evidence="1">The sequence shown here is derived from an EMBL/GenBank/DDBJ whole genome shotgun (WGS) entry which is preliminary data.</text>
</comment>
<dbReference type="Proteomes" id="UP000093943">
    <property type="component" value="Unassembled WGS sequence"/>
</dbReference>
<name>A0A1A2XS08_MYCSD</name>
<protein>
    <submittedName>
        <fullName evidence="1">Uncharacterized protein</fullName>
    </submittedName>
</protein>
<sequence length="321" mass="35035">MLLRSLDDTVELGLVHECVAQANPDEVLSVVQEKTLGLIRSLVDDGLFEIGDEGNGLFVVWDLSVDEAIRRIRDVYVGQFDDQDAWYFFSRLKPTVKGEQVAEGLGENAGYFAPPSAEEIHSEQQRLASAASLVGVLADYVDDLSVIDAGAVPMWLTQLDLPARWQFARADYDGVGPARFAVYGPQADGRWSACETLALFSFTGCPPAQVVYDNSACTLRDLRAPLGDALSFLEPTITEPLSNGFPPDMIAVRTSGSFVFCQRWMWAQFNTYIACSAAAGQSRMLQQVLYVDSTLQKSLAADIAYLGHTVRQVFTAAASAP</sequence>
<accession>A0A1A2XS08</accession>
<gene>
    <name evidence="1" type="ORF">A5710_03135</name>
</gene>
<proteinExistence type="predicted"/>